<accession>A0AAD7FXK4</accession>
<evidence type="ECO:0000313" key="4">
    <source>
        <dbReference type="Proteomes" id="UP001221142"/>
    </source>
</evidence>
<feature type="transmembrane region" description="Helical" evidence="1">
    <location>
        <begin position="118"/>
        <end position="145"/>
    </location>
</feature>
<organism evidence="3 4">
    <name type="scientific">Roridomyces roridus</name>
    <dbReference type="NCBI Taxonomy" id="1738132"/>
    <lineage>
        <taxon>Eukaryota</taxon>
        <taxon>Fungi</taxon>
        <taxon>Dikarya</taxon>
        <taxon>Basidiomycota</taxon>
        <taxon>Agaricomycotina</taxon>
        <taxon>Agaricomycetes</taxon>
        <taxon>Agaricomycetidae</taxon>
        <taxon>Agaricales</taxon>
        <taxon>Marasmiineae</taxon>
        <taxon>Mycenaceae</taxon>
        <taxon>Roridomyces</taxon>
    </lineage>
</organism>
<proteinExistence type="predicted"/>
<feature type="chain" id="PRO_5041958554" description="ER membrane protein complex subunit 6" evidence="2">
    <location>
        <begin position="25"/>
        <end position="179"/>
    </location>
</feature>
<comment type="caution">
    <text evidence="3">The sequence shown here is derived from an EMBL/GenBank/DDBJ whole genome shotgun (WGS) entry which is preliminary data.</text>
</comment>
<feature type="signal peptide" evidence="2">
    <location>
        <begin position="1"/>
        <end position="24"/>
    </location>
</feature>
<keyword evidence="1" id="KW-0812">Transmembrane</keyword>
<keyword evidence="1" id="KW-0472">Membrane</keyword>
<protein>
    <recommendedName>
        <fullName evidence="5">ER membrane protein complex subunit 6</fullName>
    </recommendedName>
</protein>
<evidence type="ECO:0000256" key="1">
    <source>
        <dbReference type="SAM" id="Phobius"/>
    </source>
</evidence>
<keyword evidence="2" id="KW-0732">Signal</keyword>
<dbReference type="Proteomes" id="UP001221142">
    <property type="component" value="Unassembled WGS sequence"/>
</dbReference>
<gene>
    <name evidence="3" type="ORF">FB45DRAFT_1052662</name>
</gene>
<dbReference type="EMBL" id="JARKIF010000003">
    <property type="protein sequence ID" value="KAJ7643771.1"/>
    <property type="molecule type" value="Genomic_DNA"/>
</dbReference>
<keyword evidence="4" id="KW-1185">Reference proteome</keyword>
<evidence type="ECO:0000313" key="3">
    <source>
        <dbReference type="EMBL" id="KAJ7643771.1"/>
    </source>
</evidence>
<name>A0AAD7FXK4_9AGAR</name>
<evidence type="ECO:0000256" key="2">
    <source>
        <dbReference type="SAM" id="SignalP"/>
    </source>
</evidence>
<keyword evidence="1" id="KW-1133">Transmembrane helix</keyword>
<reference evidence="3" key="1">
    <citation type="submission" date="2023-03" db="EMBL/GenBank/DDBJ databases">
        <title>Massive genome expansion in bonnet fungi (Mycena s.s.) driven by repeated elements and novel gene families across ecological guilds.</title>
        <authorList>
            <consortium name="Lawrence Berkeley National Laboratory"/>
            <person name="Harder C.B."/>
            <person name="Miyauchi S."/>
            <person name="Viragh M."/>
            <person name="Kuo A."/>
            <person name="Thoen E."/>
            <person name="Andreopoulos B."/>
            <person name="Lu D."/>
            <person name="Skrede I."/>
            <person name="Drula E."/>
            <person name="Henrissat B."/>
            <person name="Morin E."/>
            <person name="Kohler A."/>
            <person name="Barry K."/>
            <person name="LaButti K."/>
            <person name="Morin E."/>
            <person name="Salamov A."/>
            <person name="Lipzen A."/>
            <person name="Mereny Z."/>
            <person name="Hegedus B."/>
            <person name="Baldrian P."/>
            <person name="Stursova M."/>
            <person name="Weitz H."/>
            <person name="Taylor A."/>
            <person name="Grigoriev I.V."/>
            <person name="Nagy L.G."/>
            <person name="Martin F."/>
            <person name="Kauserud H."/>
        </authorList>
    </citation>
    <scope>NUCLEOTIDE SEQUENCE</scope>
    <source>
        <strain evidence="3">9284</strain>
    </source>
</reference>
<evidence type="ECO:0008006" key="5">
    <source>
        <dbReference type="Google" id="ProtNLM"/>
    </source>
</evidence>
<sequence>MLMRIPLTLLSLAFLHLTLCSVAAKPGSSPPSYVANGKDKHDDRDAINIVDDPFPTSVSARATTTPPATTIPATAPSVAAGFIAPEGGPGTSRSNSDDSESAAAKYGSILLGLLGANLFLLLLGLLGANLFLLLFLAFSGLLNYLRSGRDRTGRVVNPAYIPVQLKDTKSGADAGWAVV</sequence>
<dbReference type="AlphaFoldDB" id="A0AAD7FXK4"/>